<keyword evidence="4" id="KW-1185">Reference proteome</keyword>
<dbReference type="Proteomes" id="UP000324974">
    <property type="component" value="Chromosome"/>
</dbReference>
<organism evidence="3 4">
    <name type="scientific">Limnoglobus roseus</name>
    <dbReference type="NCBI Taxonomy" id="2598579"/>
    <lineage>
        <taxon>Bacteria</taxon>
        <taxon>Pseudomonadati</taxon>
        <taxon>Planctomycetota</taxon>
        <taxon>Planctomycetia</taxon>
        <taxon>Gemmatales</taxon>
        <taxon>Gemmataceae</taxon>
        <taxon>Limnoglobus</taxon>
    </lineage>
</organism>
<dbReference type="InterPro" id="IPR007527">
    <property type="entry name" value="Znf_SWIM"/>
</dbReference>
<evidence type="ECO:0000313" key="4">
    <source>
        <dbReference type="Proteomes" id="UP000324974"/>
    </source>
</evidence>
<reference evidence="4" key="1">
    <citation type="submission" date="2019-08" db="EMBL/GenBank/DDBJ databases">
        <title>Limnoglobus roseus gen. nov., sp. nov., a novel freshwater planctomycete with a giant genome from the family Gemmataceae.</title>
        <authorList>
            <person name="Kulichevskaya I.S."/>
            <person name="Naumoff D.G."/>
            <person name="Miroshnikov K."/>
            <person name="Ivanova A."/>
            <person name="Philippov D.A."/>
            <person name="Hakobyan A."/>
            <person name="Rijpstra I.C."/>
            <person name="Sinninghe Damste J.S."/>
            <person name="Liesack W."/>
            <person name="Dedysh S.N."/>
        </authorList>
    </citation>
    <scope>NUCLEOTIDE SEQUENCE [LARGE SCALE GENOMIC DNA]</scope>
    <source>
        <strain evidence="4">PX52</strain>
    </source>
</reference>
<gene>
    <name evidence="3" type="ORF">PX52LOC_02531</name>
</gene>
<dbReference type="KEGG" id="lrs:PX52LOC_02531"/>
<feature type="domain" description="SWIM-type" evidence="2">
    <location>
        <begin position="70"/>
        <end position="105"/>
    </location>
</feature>
<proteinExistence type="predicted"/>
<accession>A0A5C1A8E7</accession>
<evidence type="ECO:0000313" key="3">
    <source>
        <dbReference type="EMBL" id="QEL15599.1"/>
    </source>
</evidence>
<evidence type="ECO:0000259" key="2">
    <source>
        <dbReference type="PROSITE" id="PS50966"/>
    </source>
</evidence>
<dbReference type="GO" id="GO:0008270">
    <property type="term" value="F:zinc ion binding"/>
    <property type="evidence" value="ECO:0007669"/>
    <property type="project" value="UniProtKB-KW"/>
</dbReference>
<dbReference type="EMBL" id="CP042425">
    <property type="protein sequence ID" value="QEL15599.1"/>
    <property type="molecule type" value="Genomic_DNA"/>
</dbReference>
<name>A0A5C1A8E7_9BACT</name>
<dbReference type="PROSITE" id="PS50966">
    <property type="entry name" value="ZF_SWIM"/>
    <property type="match status" value="1"/>
</dbReference>
<evidence type="ECO:0000256" key="1">
    <source>
        <dbReference type="PROSITE-ProRule" id="PRU00325"/>
    </source>
</evidence>
<keyword evidence="1" id="KW-0863">Zinc-finger</keyword>
<dbReference type="AlphaFoldDB" id="A0A5C1A8E7"/>
<protein>
    <recommendedName>
        <fullName evidence="2">SWIM-type domain-containing protein</fullName>
    </recommendedName>
</protein>
<dbReference type="RefSeq" id="WP_149110401.1">
    <property type="nucleotide sequence ID" value="NZ_CP042425.1"/>
</dbReference>
<keyword evidence="1" id="KW-0862">Zinc</keyword>
<sequence length="109" mass="11663">MCLPVAGSLPASKTHAKGRRWAFLPSADATSPSLGTLTIVQSKRDTVSYGIAREEGQVLFAKLTDTAEVYGVTCDRAGRPVKCNCKGYSFKATCKHVDTVEELKADGIL</sequence>
<keyword evidence="1" id="KW-0479">Metal-binding</keyword>